<gene>
    <name evidence="2" type="ORF">TGARI_284680</name>
</gene>
<dbReference type="Proteomes" id="UP000074247">
    <property type="component" value="Unassembled WGS sequence"/>
</dbReference>
<protein>
    <submittedName>
        <fullName evidence="2">Uncharacterized protein</fullName>
    </submittedName>
</protein>
<name>A0A139XYR8_TOXGO</name>
<sequence>MLVRVLRSSPYPTGSDDTSQDFRKVAGRMVDLAPAQGAGPQWWQIPRQHSCEVLRFFHHVPPGAIKENTATNRPPAITCIEAATAIYNGQNKIRKPSYLPLKLRPGTVTRKFCEESRQLSRTYGCAFAAAFFTRQSPLEVAGFPLHPRTRAREKMETLH</sequence>
<dbReference type="EMBL" id="AGQS02004544">
    <property type="protein sequence ID" value="KYF43936.1"/>
    <property type="molecule type" value="Genomic_DNA"/>
</dbReference>
<accession>A0A139XYR8</accession>
<reference evidence="2 3" key="1">
    <citation type="journal article" date="2016" name="Nat. Commun.">
        <title>Local admixture of amplified and diversified secreted pathogenesis determinants shapes mosaic Toxoplasma gondii genomes.</title>
        <authorList>
            <person name="Lorenzi H."/>
            <person name="Khan A."/>
            <person name="Behnke M.S."/>
            <person name="Namasivayam S."/>
            <person name="Swapna L.S."/>
            <person name="Hadjithomas M."/>
            <person name="Karamycheva S."/>
            <person name="Pinney D."/>
            <person name="Brunk B.P."/>
            <person name="Ajioka J.W."/>
            <person name="Ajzenberg D."/>
            <person name="Boothroyd J.C."/>
            <person name="Boyle J.P."/>
            <person name="Darde M.L."/>
            <person name="Diaz-Miranda M.A."/>
            <person name="Dubey J.P."/>
            <person name="Fritz H.M."/>
            <person name="Gennari S.M."/>
            <person name="Gregory B.D."/>
            <person name="Kim K."/>
            <person name="Saeij J.P."/>
            <person name="Su C."/>
            <person name="White M.W."/>
            <person name="Zhu X.Q."/>
            <person name="Howe D.K."/>
            <person name="Rosenthal B.M."/>
            <person name="Grigg M.E."/>
            <person name="Parkinson J."/>
            <person name="Liu L."/>
            <person name="Kissinger J.C."/>
            <person name="Roos D.S."/>
            <person name="Sibley L.D."/>
        </authorList>
    </citation>
    <scope>NUCLEOTIDE SEQUENCE [LARGE SCALE GENOMIC DNA]</scope>
    <source>
        <strain evidence="2 3">ARI</strain>
    </source>
</reference>
<evidence type="ECO:0000256" key="1">
    <source>
        <dbReference type="SAM" id="MobiDB-lite"/>
    </source>
</evidence>
<proteinExistence type="predicted"/>
<evidence type="ECO:0000313" key="2">
    <source>
        <dbReference type="EMBL" id="KYF43936.1"/>
    </source>
</evidence>
<dbReference type="AlphaFoldDB" id="A0A139XYR8"/>
<evidence type="ECO:0000313" key="3">
    <source>
        <dbReference type="Proteomes" id="UP000074247"/>
    </source>
</evidence>
<comment type="caution">
    <text evidence="2">The sequence shown here is derived from an EMBL/GenBank/DDBJ whole genome shotgun (WGS) entry which is preliminary data.</text>
</comment>
<organism evidence="2 3">
    <name type="scientific">Toxoplasma gondii ARI</name>
    <dbReference type="NCBI Taxonomy" id="1074872"/>
    <lineage>
        <taxon>Eukaryota</taxon>
        <taxon>Sar</taxon>
        <taxon>Alveolata</taxon>
        <taxon>Apicomplexa</taxon>
        <taxon>Conoidasida</taxon>
        <taxon>Coccidia</taxon>
        <taxon>Eucoccidiorida</taxon>
        <taxon>Eimeriorina</taxon>
        <taxon>Sarcocystidae</taxon>
        <taxon>Toxoplasma</taxon>
    </lineage>
</organism>
<feature type="region of interest" description="Disordered" evidence="1">
    <location>
        <begin position="1"/>
        <end position="20"/>
    </location>
</feature>
<dbReference type="VEuPathDB" id="ToxoDB:TGARI_284680"/>